<evidence type="ECO:0000313" key="2">
    <source>
        <dbReference type="EMBL" id="GHP04981.1"/>
    </source>
</evidence>
<keyword evidence="3" id="KW-1185">Reference proteome</keyword>
<evidence type="ECO:0000256" key="1">
    <source>
        <dbReference type="SAM" id="MobiDB-lite"/>
    </source>
</evidence>
<dbReference type="AlphaFoldDB" id="A0A830HH69"/>
<dbReference type="EMBL" id="BNJQ01000009">
    <property type="protein sequence ID" value="GHP04981.1"/>
    <property type="molecule type" value="Genomic_DNA"/>
</dbReference>
<dbReference type="Proteomes" id="UP000660262">
    <property type="component" value="Unassembled WGS sequence"/>
</dbReference>
<feature type="compositionally biased region" description="Polar residues" evidence="1">
    <location>
        <begin position="69"/>
        <end position="78"/>
    </location>
</feature>
<feature type="compositionally biased region" description="Low complexity" evidence="1">
    <location>
        <begin position="36"/>
        <end position="51"/>
    </location>
</feature>
<accession>A0A830HH69</accession>
<organism evidence="2 3">
    <name type="scientific">Pycnococcus provasolii</name>
    <dbReference type="NCBI Taxonomy" id="41880"/>
    <lineage>
        <taxon>Eukaryota</taxon>
        <taxon>Viridiplantae</taxon>
        <taxon>Chlorophyta</taxon>
        <taxon>Pseudoscourfieldiophyceae</taxon>
        <taxon>Pseudoscourfieldiales</taxon>
        <taxon>Pycnococcaceae</taxon>
        <taxon>Pycnococcus</taxon>
    </lineage>
</organism>
<comment type="caution">
    <text evidence="2">The sequence shown here is derived from an EMBL/GenBank/DDBJ whole genome shotgun (WGS) entry which is preliminary data.</text>
</comment>
<protein>
    <submittedName>
        <fullName evidence="2">Uncharacterized protein</fullName>
    </submittedName>
</protein>
<proteinExistence type="predicted"/>
<gene>
    <name evidence="2" type="ORF">PPROV_000373300</name>
</gene>
<feature type="region of interest" description="Disordered" evidence="1">
    <location>
        <begin position="1"/>
        <end position="84"/>
    </location>
</feature>
<evidence type="ECO:0000313" key="3">
    <source>
        <dbReference type="Proteomes" id="UP000660262"/>
    </source>
</evidence>
<name>A0A830HH69_9CHLO</name>
<sequence>MSATCARLTAGPPGRLASRPSRVTRVTAHAKKKRSSASSQFSYSSLVQESSDAPAESQPVSKGGGYSAMMQSAESGTQAEKEHEAPQYKTLMLELSQRPSVTLNLKMSRDQAQRLYAELVEFESILQSKENDEALQRGGLEMFDYKHRGEDGMEFKLICNPNSCEGVYDATCLVTASSSCGLKVSAVVEFKRIRDEVASVA</sequence>
<reference evidence="2" key="1">
    <citation type="submission" date="2020-10" db="EMBL/GenBank/DDBJ databases">
        <title>Unveiling of a novel bifunctional photoreceptor, Dualchrome1, isolated from a cosmopolitan green alga.</title>
        <authorList>
            <person name="Suzuki S."/>
            <person name="Kawachi M."/>
        </authorList>
    </citation>
    <scope>NUCLEOTIDE SEQUENCE</scope>
    <source>
        <strain evidence="2">NIES 2893</strain>
    </source>
</reference>